<feature type="domain" description="Heterokaryon incompatibility" evidence="1">
    <location>
        <begin position="9"/>
        <end position="93"/>
    </location>
</feature>
<feature type="non-terminal residue" evidence="2">
    <location>
        <position position="1"/>
    </location>
</feature>
<dbReference type="InterPro" id="IPR010730">
    <property type="entry name" value="HET"/>
</dbReference>
<dbReference type="Proteomes" id="UP000799777">
    <property type="component" value="Unassembled WGS sequence"/>
</dbReference>
<dbReference type="AlphaFoldDB" id="A0A9P4LIL5"/>
<proteinExistence type="predicted"/>
<dbReference type="PANTHER" id="PTHR24148">
    <property type="entry name" value="ANKYRIN REPEAT DOMAIN-CONTAINING PROTEIN 39 HOMOLOG-RELATED"/>
    <property type="match status" value="1"/>
</dbReference>
<comment type="caution">
    <text evidence="2">The sequence shown here is derived from an EMBL/GenBank/DDBJ whole genome shotgun (WGS) entry which is preliminary data.</text>
</comment>
<dbReference type="OrthoDB" id="2157530at2759"/>
<name>A0A9P4LIL5_9PLEO</name>
<reference evidence="2" key="1">
    <citation type="journal article" date="2020" name="Stud. Mycol.">
        <title>101 Dothideomycetes genomes: a test case for predicting lifestyles and emergence of pathogens.</title>
        <authorList>
            <person name="Haridas S."/>
            <person name="Albert R."/>
            <person name="Binder M."/>
            <person name="Bloem J."/>
            <person name="Labutti K."/>
            <person name="Salamov A."/>
            <person name="Andreopoulos B."/>
            <person name="Baker S."/>
            <person name="Barry K."/>
            <person name="Bills G."/>
            <person name="Bluhm B."/>
            <person name="Cannon C."/>
            <person name="Castanera R."/>
            <person name="Culley D."/>
            <person name="Daum C."/>
            <person name="Ezra D."/>
            <person name="Gonzalez J."/>
            <person name="Henrissat B."/>
            <person name="Kuo A."/>
            <person name="Liang C."/>
            <person name="Lipzen A."/>
            <person name="Lutzoni F."/>
            <person name="Magnuson J."/>
            <person name="Mondo S."/>
            <person name="Nolan M."/>
            <person name="Ohm R."/>
            <person name="Pangilinan J."/>
            <person name="Park H.-J."/>
            <person name="Ramirez L."/>
            <person name="Alfaro M."/>
            <person name="Sun H."/>
            <person name="Tritt A."/>
            <person name="Yoshinaga Y."/>
            <person name="Zwiers L.-H."/>
            <person name="Turgeon B."/>
            <person name="Goodwin S."/>
            <person name="Spatafora J."/>
            <person name="Crous P."/>
            <person name="Grigoriev I."/>
        </authorList>
    </citation>
    <scope>NUCLEOTIDE SEQUENCE</scope>
    <source>
        <strain evidence="2">CBS 110217</strain>
    </source>
</reference>
<gene>
    <name evidence="2" type="ORF">EK21DRAFT_74524</name>
</gene>
<dbReference type="InterPro" id="IPR052895">
    <property type="entry name" value="HetReg/Transcr_Mod"/>
</dbReference>
<dbReference type="EMBL" id="ML978246">
    <property type="protein sequence ID" value="KAF2026310.1"/>
    <property type="molecule type" value="Genomic_DNA"/>
</dbReference>
<dbReference type="Pfam" id="PF06985">
    <property type="entry name" value="HET"/>
    <property type="match status" value="1"/>
</dbReference>
<keyword evidence="3" id="KW-1185">Reference proteome</keyword>
<protein>
    <recommendedName>
        <fullName evidence="1">Heterokaryon incompatibility domain-containing protein</fullName>
    </recommendedName>
</protein>
<sequence>LDLPNKPTFDALSYCWGKPVFHGLLVCSGRCYNITKALETALGHLREAEEPVTLWVDQLSINQSDTCERNSQVQLMSQIFSQAREVLVWLGPST</sequence>
<evidence type="ECO:0000259" key="1">
    <source>
        <dbReference type="Pfam" id="PF06985"/>
    </source>
</evidence>
<accession>A0A9P4LIL5</accession>
<evidence type="ECO:0000313" key="3">
    <source>
        <dbReference type="Proteomes" id="UP000799777"/>
    </source>
</evidence>
<organism evidence="2 3">
    <name type="scientific">Setomelanomma holmii</name>
    <dbReference type="NCBI Taxonomy" id="210430"/>
    <lineage>
        <taxon>Eukaryota</taxon>
        <taxon>Fungi</taxon>
        <taxon>Dikarya</taxon>
        <taxon>Ascomycota</taxon>
        <taxon>Pezizomycotina</taxon>
        <taxon>Dothideomycetes</taxon>
        <taxon>Pleosporomycetidae</taxon>
        <taxon>Pleosporales</taxon>
        <taxon>Pleosporineae</taxon>
        <taxon>Phaeosphaeriaceae</taxon>
        <taxon>Setomelanomma</taxon>
    </lineage>
</organism>
<dbReference type="PANTHER" id="PTHR24148:SF64">
    <property type="entry name" value="HETEROKARYON INCOMPATIBILITY DOMAIN-CONTAINING PROTEIN"/>
    <property type="match status" value="1"/>
</dbReference>
<evidence type="ECO:0000313" key="2">
    <source>
        <dbReference type="EMBL" id="KAF2026310.1"/>
    </source>
</evidence>